<dbReference type="Proteomes" id="UP000034140">
    <property type="component" value="Unassembled WGS sequence"/>
</dbReference>
<dbReference type="FunFam" id="3.40.50.720:FF:000084">
    <property type="entry name" value="Short-chain dehydrogenase reductase"/>
    <property type="match status" value="1"/>
</dbReference>
<organism evidence="3 4">
    <name type="scientific">candidate division WS6 bacterium GW2011_GWC1_36_11</name>
    <dbReference type="NCBI Taxonomy" id="1619090"/>
    <lineage>
        <taxon>Bacteria</taxon>
        <taxon>Candidatus Dojkabacteria</taxon>
    </lineage>
</organism>
<dbReference type="InterPro" id="IPR002347">
    <property type="entry name" value="SDR_fam"/>
</dbReference>
<evidence type="ECO:0000313" key="4">
    <source>
        <dbReference type="Proteomes" id="UP000034140"/>
    </source>
</evidence>
<dbReference type="CDD" id="cd05233">
    <property type="entry name" value="SDR_c"/>
    <property type="match status" value="1"/>
</dbReference>
<dbReference type="PRINTS" id="PR00081">
    <property type="entry name" value="GDHRDH"/>
</dbReference>
<comment type="caution">
    <text evidence="3">The sequence shown here is derived from an EMBL/GenBank/DDBJ whole genome shotgun (WGS) entry which is preliminary data.</text>
</comment>
<dbReference type="GO" id="GO:0006633">
    <property type="term" value="P:fatty acid biosynthetic process"/>
    <property type="evidence" value="ECO:0007669"/>
    <property type="project" value="TreeGrafter"/>
</dbReference>
<dbReference type="Pfam" id="PF13561">
    <property type="entry name" value="adh_short_C2"/>
    <property type="match status" value="1"/>
</dbReference>
<dbReference type="InterPro" id="IPR036291">
    <property type="entry name" value="NAD(P)-bd_dom_sf"/>
</dbReference>
<dbReference type="GO" id="GO:0016616">
    <property type="term" value="F:oxidoreductase activity, acting on the CH-OH group of donors, NAD or NADP as acceptor"/>
    <property type="evidence" value="ECO:0007669"/>
    <property type="project" value="TreeGrafter"/>
</dbReference>
<dbReference type="InterPro" id="IPR020904">
    <property type="entry name" value="Sc_DH/Rdtase_CS"/>
</dbReference>
<comment type="similarity">
    <text evidence="1">Belongs to the short-chain dehydrogenases/reductases (SDR) family.</text>
</comment>
<gene>
    <name evidence="3" type="ORF">UR96_C0047G0021</name>
</gene>
<evidence type="ECO:0000256" key="1">
    <source>
        <dbReference type="ARBA" id="ARBA00006484"/>
    </source>
</evidence>
<dbReference type="PANTHER" id="PTHR42760:SF133">
    <property type="entry name" value="3-OXOACYL-[ACYL-CARRIER-PROTEIN] REDUCTASE"/>
    <property type="match status" value="1"/>
</dbReference>
<dbReference type="PRINTS" id="PR00080">
    <property type="entry name" value="SDRFAMILY"/>
</dbReference>
<reference evidence="3 4" key="1">
    <citation type="journal article" date="2015" name="Nature">
        <title>rRNA introns, odd ribosomes, and small enigmatic genomes across a large radiation of phyla.</title>
        <authorList>
            <person name="Brown C.T."/>
            <person name="Hug L.A."/>
            <person name="Thomas B.C."/>
            <person name="Sharon I."/>
            <person name="Castelle C.J."/>
            <person name="Singh A."/>
            <person name="Wilkins M.J."/>
            <person name="Williams K.H."/>
            <person name="Banfield J.F."/>
        </authorList>
    </citation>
    <scope>NUCLEOTIDE SEQUENCE [LARGE SCALE GENOMIC DNA]</scope>
</reference>
<sequence>MELKDKVVLITGSSSGIGKTTAIRFAKEGAKVVINYHINEEGANETQKEIEAIGGDCLVVKADVSKPEEISMLFKKVIEKYSTVDVLINNAAIPNDKVPYLEATPEDIYELVNTDLVGPMLCSKKAIELMQKQGYGKIINTSSIRGWEYGGRSVVYASSKAGLNSFSRTLAKMVAPEIQVNAVAPGFVKTRNYDKMSEEQCKSFIEQTVLKRWVTEDEIADAFIFLCKNDAMTGQVIYVDAGFTLK</sequence>
<keyword evidence="2" id="KW-0560">Oxidoreductase</keyword>
<dbReference type="EMBL" id="LBRE01000047">
    <property type="protein sequence ID" value="KKP90091.1"/>
    <property type="molecule type" value="Genomic_DNA"/>
</dbReference>
<dbReference type="Gene3D" id="3.40.50.720">
    <property type="entry name" value="NAD(P)-binding Rossmann-like Domain"/>
    <property type="match status" value="1"/>
</dbReference>
<dbReference type="SUPFAM" id="SSF51735">
    <property type="entry name" value="NAD(P)-binding Rossmann-fold domains"/>
    <property type="match status" value="1"/>
</dbReference>
<protein>
    <submittedName>
        <fullName evidence="3">3-oxoacyl-(Acyl-carrier-protein) reductase</fullName>
    </submittedName>
</protein>
<dbReference type="GO" id="GO:0048038">
    <property type="term" value="F:quinone binding"/>
    <property type="evidence" value="ECO:0007669"/>
    <property type="project" value="TreeGrafter"/>
</dbReference>
<name>A0A0G0DMJ4_9BACT</name>
<proteinExistence type="inferred from homology"/>
<dbReference type="AlphaFoldDB" id="A0A0G0DMJ4"/>
<dbReference type="PROSITE" id="PS00061">
    <property type="entry name" value="ADH_SHORT"/>
    <property type="match status" value="1"/>
</dbReference>
<dbReference type="PATRIC" id="fig|1619090.3.peg.743"/>
<accession>A0A0G0DMJ4</accession>
<evidence type="ECO:0000256" key="2">
    <source>
        <dbReference type="ARBA" id="ARBA00023002"/>
    </source>
</evidence>
<evidence type="ECO:0000313" key="3">
    <source>
        <dbReference type="EMBL" id="KKP90091.1"/>
    </source>
</evidence>
<dbReference type="PANTHER" id="PTHR42760">
    <property type="entry name" value="SHORT-CHAIN DEHYDROGENASES/REDUCTASES FAMILY MEMBER"/>
    <property type="match status" value="1"/>
</dbReference>